<dbReference type="EMBL" id="ASRX01000119">
    <property type="protein sequence ID" value="EYF00273.1"/>
    <property type="molecule type" value="Genomic_DNA"/>
</dbReference>
<reference evidence="2 3" key="1">
    <citation type="submission" date="2013-05" db="EMBL/GenBank/DDBJ databases">
        <title>Genome assembly of Chondromyces apiculatus DSM 436.</title>
        <authorList>
            <person name="Sharma G."/>
            <person name="Khatri I."/>
            <person name="Kaur C."/>
            <person name="Mayilraj S."/>
            <person name="Subramanian S."/>
        </authorList>
    </citation>
    <scope>NUCLEOTIDE SEQUENCE [LARGE SCALE GENOMIC DNA]</scope>
    <source>
        <strain evidence="2 3">DSM 436</strain>
    </source>
</reference>
<comment type="caution">
    <text evidence="2">The sequence shown here is derived from an EMBL/GenBank/DDBJ whole genome shotgun (WGS) entry which is preliminary data.</text>
</comment>
<feature type="region of interest" description="Disordered" evidence="1">
    <location>
        <begin position="1"/>
        <end position="55"/>
    </location>
</feature>
<evidence type="ECO:0000313" key="3">
    <source>
        <dbReference type="Proteomes" id="UP000019678"/>
    </source>
</evidence>
<organism evidence="2 3">
    <name type="scientific">Chondromyces apiculatus DSM 436</name>
    <dbReference type="NCBI Taxonomy" id="1192034"/>
    <lineage>
        <taxon>Bacteria</taxon>
        <taxon>Pseudomonadati</taxon>
        <taxon>Myxococcota</taxon>
        <taxon>Polyangia</taxon>
        <taxon>Polyangiales</taxon>
        <taxon>Polyangiaceae</taxon>
        <taxon>Chondromyces</taxon>
    </lineage>
</organism>
<keyword evidence="3" id="KW-1185">Reference proteome</keyword>
<evidence type="ECO:0000256" key="1">
    <source>
        <dbReference type="SAM" id="MobiDB-lite"/>
    </source>
</evidence>
<evidence type="ECO:0000313" key="2">
    <source>
        <dbReference type="EMBL" id="EYF00273.1"/>
    </source>
</evidence>
<gene>
    <name evidence="2" type="ORF">CAP_1002</name>
</gene>
<accession>A0A017STE4</accession>
<protein>
    <submittedName>
        <fullName evidence="2">Uncharacterized protein</fullName>
    </submittedName>
</protein>
<sequence length="97" mass="10648">MLGGPHRPHASPGYRLRQPVFSPHDHPGCDGHPCSTTTTRPGSRRQREQCSGIHARKARVGARKASAARWFPVCRTAGLPLPARFLRSSEGVIAIFR</sequence>
<proteinExistence type="predicted"/>
<dbReference type="Proteomes" id="UP000019678">
    <property type="component" value="Unassembled WGS sequence"/>
</dbReference>
<name>A0A017STE4_9BACT</name>
<dbReference type="AlphaFoldDB" id="A0A017STE4"/>